<protein>
    <submittedName>
        <fullName evidence="1">Uncharacterized protein</fullName>
    </submittedName>
</protein>
<keyword evidence="2" id="KW-1185">Reference proteome</keyword>
<dbReference type="Proteomes" id="UP001060085">
    <property type="component" value="Linkage Group LG02"/>
</dbReference>
<reference evidence="2" key="1">
    <citation type="journal article" date="2023" name="Nat. Plants">
        <title>Single-cell RNA sequencing provides a high-resolution roadmap for understanding the multicellular compartmentation of specialized metabolism.</title>
        <authorList>
            <person name="Sun S."/>
            <person name="Shen X."/>
            <person name="Li Y."/>
            <person name="Li Y."/>
            <person name="Wang S."/>
            <person name="Li R."/>
            <person name="Zhang H."/>
            <person name="Shen G."/>
            <person name="Guo B."/>
            <person name="Wei J."/>
            <person name="Xu J."/>
            <person name="St-Pierre B."/>
            <person name="Chen S."/>
            <person name="Sun C."/>
        </authorList>
    </citation>
    <scope>NUCLEOTIDE SEQUENCE [LARGE SCALE GENOMIC DNA]</scope>
</reference>
<name>A0ACC0BTL6_CATRO</name>
<evidence type="ECO:0000313" key="1">
    <source>
        <dbReference type="EMBL" id="KAI5675975.1"/>
    </source>
</evidence>
<proteinExistence type="predicted"/>
<gene>
    <name evidence="1" type="ORF">M9H77_06925</name>
</gene>
<comment type="caution">
    <text evidence="1">The sequence shown here is derived from an EMBL/GenBank/DDBJ whole genome shotgun (WGS) entry which is preliminary data.</text>
</comment>
<evidence type="ECO:0000313" key="2">
    <source>
        <dbReference type="Proteomes" id="UP001060085"/>
    </source>
</evidence>
<organism evidence="1 2">
    <name type="scientific">Catharanthus roseus</name>
    <name type="common">Madagascar periwinkle</name>
    <name type="synonym">Vinca rosea</name>
    <dbReference type="NCBI Taxonomy" id="4058"/>
    <lineage>
        <taxon>Eukaryota</taxon>
        <taxon>Viridiplantae</taxon>
        <taxon>Streptophyta</taxon>
        <taxon>Embryophyta</taxon>
        <taxon>Tracheophyta</taxon>
        <taxon>Spermatophyta</taxon>
        <taxon>Magnoliopsida</taxon>
        <taxon>eudicotyledons</taxon>
        <taxon>Gunneridae</taxon>
        <taxon>Pentapetalae</taxon>
        <taxon>asterids</taxon>
        <taxon>lamiids</taxon>
        <taxon>Gentianales</taxon>
        <taxon>Apocynaceae</taxon>
        <taxon>Rauvolfioideae</taxon>
        <taxon>Vinceae</taxon>
        <taxon>Catharanthinae</taxon>
        <taxon>Catharanthus</taxon>
    </lineage>
</organism>
<dbReference type="EMBL" id="CM044702">
    <property type="protein sequence ID" value="KAI5675975.1"/>
    <property type="molecule type" value="Genomic_DNA"/>
</dbReference>
<sequence length="146" mass="17023">MSKSHTPLWSFVLLEGKQRINMGVFDMCPPKLKTMKGNKNGRKRSENDENEAISNKIATYRARLTADRRFRPTIGGRFQDFCNLVSWIQELKTYFQDFDIQLGDLKDELGRRSGFNCGFDYSQGCLELKKEEQSRETNWGLIWAID</sequence>
<accession>A0ACC0BTL6</accession>